<dbReference type="InterPro" id="IPR036249">
    <property type="entry name" value="Thioredoxin-like_sf"/>
</dbReference>
<dbReference type="FunFam" id="3.40.30.10:FF:000001">
    <property type="entry name" value="Thioredoxin"/>
    <property type="match status" value="1"/>
</dbReference>
<organism evidence="9 10">
    <name type="scientific">Xanthomonas cannabis pv. phaseoli</name>
    <dbReference type="NCBI Taxonomy" id="1885902"/>
    <lineage>
        <taxon>Bacteria</taxon>
        <taxon>Pseudomonadati</taxon>
        <taxon>Pseudomonadota</taxon>
        <taxon>Gammaproteobacteria</taxon>
        <taxon>Lysobacterales</taxon>
        <taxon>Lysobacteraceae</taxon>
        <taxon>Xanthomonas</taxon>
    </lineage>
</organism>
<dbReference type="GO" id="GO:0015035">
    <property type="term" value="F:protein-disulfide reductase activity"/>
    <property type="evidence" value="ECO:0007669"/>
    <property type="project" value="InterPro"/>
</dbReference>
<evidence type="ECO:0000256" key="7">
    <source>
        <dbReference type="PIRSR" id="PIRSR000077-4"/>
    </source>
</evidence>
<evidence type="ECO:0000256" key="3">
    <source>
        <dbReference type="ARBA" id="ARBA00022982"/>
    </source>
</evidence>
<reference evidence="9 10" key="1">
    <citation type="submission" date="2014-10" db="EMBL/GenBank/DDBJ databases">
        <title>Genome sequence of a Xanthomonas strain that is pathogenic on beans.</title>
        <authorList>
            <person name="Aritua V."/>
            <person name="Sapp M."/>
            <person name="Harrison J."/>
            <person name="Smith J."/>
            <person name="Studholme D."/>
        </authorList>
    </citation>
    <scope>NUCLEOTIDE SEQUENCE [LARGE SCALE GENOMIC DNA]</scope>
    <source>
        <strain evidence="9 10">Nyagatare</strain>
    </source>
</reference>
<dbReference type="CDD" id="cd02947">
    <property type="entry name" value="TRX_family"/>
    <property type="match status" value="1"/>
</dbReference>
<dbReference type="PROSITE" id="PS00194">
    <property type="entry name" value="THIOREDOXIN_1"/>
    <property type="match status" value="1"/>
</dbReference>
<dbReference type="Pfam" id="PF00085">
    <property type="entry name" value="Thioredoxin"/>
    <property type="match status" value="1"/>
</dbReference>
<gene>
    <name evidence="9" type="ORF">NC00_17290</name>
</gene>
<evidence type="ECO:0000313" key="9">
    <source>
        <dbReference type="EMBL" id="KGK56556.1"/>
    </source>
</evidence>
<feature type="domain" description="Thioredoxin" evidence="8">
    <location>
        <begin position="1"/>
        <end position="107"/>
    </location>
</feature>
<dbReference type="RefSeq" id="WP_047697017.1">
    <property type="nucleotide sequence ID" value="NZ_KN265530.1"/>
</dbReference>
<dbReference type="PANTHER" id="PTHR45663">
    <property type="entry name" value="GEO12009P1"/>
    <property type="match status" value="1"/>
</dbReference>
<proteinExistence type="inferred from homology"/>
<dbReference type="InterPro" id="IPR005746">
    <property type="entry name" value="Thioredoxin"/>
</dbReference>
<keyword evidence="3" id="KW-0249">Electron transport</keyword>
<evidence type="ECO:0000256" key="1">
    <source>
        <dbReference type="ARBA" id="ARBA00008987"/>
    </source>
</evidence>
<dbReference type="PROSITE" id="PS51352">
    <property type="entry name" value="THIOREDOXIN_2"/>
    <property type="match status" value="1"/>
</dbReference>
<dbReference type="Gene3D" id="3.40.30.10">
    <property type="entry name" value="Glutaredoxin"/>
    <property type="match status" value="1"/>
</dbReference>
<dbReference type="InterPro" id="IPR013766">
    <property type="entry name" value="Thioredoxin_domain"/>
</dbReference>
<dbReference type="SUPFAM" id="SSF52833">
    <property type="entry name" value="Thioredoxin-like"/>
    <property type="match status" value="1"/>
</dbReference>
<evidence type="ECO:0000259" key="8">
    <source>
        <dbReference type="PROSITE" id="PS51352"/>
    </source>
</evidence>
<dbReference type="GO" id="GO:0005737">
    <property type="term" value="C:cytoplasm"/>
    <property type="evidence" value="ECO:0007669"/>
    <property type="project" value="TreeGrafter"/>
</dbReference>
<dbReference type="PIRSF" id="PIRSF000077">
    <property type="entry name" value="Thioredoxin"/>
    <property type="match status" value="1"/>
</dbReference>
<name>A0AB34P4N1_9XANT</name>
<keyword evidence="2" id="KW-0813">Transport</keyword>
<comment type="similarity">
    <text evidence="1 6">Belongs to the thioredoxin family.</text>
</comment>
<sequence length="110" mass="11714">MTFRNAADLDFAQDVIRSDAPVLLKFSAGWCGPCKAVAPVIESIAGEYADEMTFVSVDIDQSPEIAQAHGVRGVPAFVVIKDGKVTQQLFGLQTRTTLAEMIETAIGAGQ</sequence>
<evidence type="ECO:0000256" key="4">
    <source>
        <dbReference type="ARBA" id="ARBA00023157"/>
    </source>
</evidence>
<protein>
    <recommendedName>
        <fullName evidence="6">Thioredoxin</fullName>
    </recommendedName>
</protein>
<dbReference type="InterPro" id="IPR017937">
    <property type="entry name" value="Thioredoxin_CS"/>
</dbReference>
<dbReference type="PRINTS" id="PR00421">
    <property type="entry name" value="THIOREDOXIN"/>
</dbReference>
<dbReference type="Proteomes" id="UP000029879">
    <property type="component" value="Unassembled WGS sequence"/>
</dbReference>
<keyword evidence="5 7" id="KW-0676">Redox-active center</keyword>
<accession>A0AB34P4N1</accession>
<evidence type="ECO:0000256" key="5">
    <source>
        <dbReference type="ARBA" id="ARBA00023284"/>
    </source>
</evidence>
<comment type="caution">
    <text evidence="9">The sequence shown here is derived from an EMBL/GenBank/DDBJ whole genome shotgun (WGS) entry which is preliminary data.</text>
</comment>
<feature type="disulfide bond" description="Redox-active" evidence="7">
    <location>
        <begin position="31"/>
        <end position="34"/>
    </location>
</feature>
<keyword evidence="4 7" id="KW-1015">Disulfide bond</keyword>
<evidence type="ECO:0000256" key="2">
    <source>
        <dbReference type="ARBA" id="ARBA00022448"/>
    </source>
</evidence>
<evidence type="ECO:0000256" key="6">
    <source>
        <dbReference type="PIRNR" id="PIRNR000077"/>
    </source>
</evidence>
<evidence type="ECO:0000313" key="10">
    <source>
        <dbReference type="Proteomes" id="UP000029879"/>
    </source>
</evidence>
<dbReference type="EMBL" id="JRQI01000084">
    <property type="protein sequence ID" value="KGK56556.1"/>
    <property type="molecule type" value="Genomic_DNA"/>
</dbReference>
<dbReference type="PANTHER" id="PTHR45663:SF11">
    <property type="entry name" value="GEO12009P1"/>
    <property type="match status" value="1"/>
</dbReference>
<dbReference type="AlphaFoldDB" id="A0AB34P4N1"/>